<evidence type="ECO:0000256" key="4">
    <source>
        <dbReference type="ARBA" id="ARBA00022553"/>
    </source>
</evidence>
<evidence type="ECO:0000256" key="1">
    <source>
        <dbReference type="ARBA" id="ARBA00004496"/>
    </source>
</evidence>
<dbReference type="PANTHER" id="PTHR36203:SF1">
    <property type="entry name" value="ASCORBATE-SPECIFIC PTS SYSTEM EIIA COMPONENT"/>
    <property type="match status" value="1"/>
</dbReference>
<evidence type="ECO:0000259" key="12">
    <source>
        <dbReference type="PROSITE" id="PS51094"/>
    </source>
</evidence>
<keyword evidence="2" id="KW-0813">Transport</keyword>
<dbReference type="Pfam" id="PF00359">
    <property type="entry name" value="PTS_EIIA_2"/>
    <property type="match status" value="1"/>
</dbReference>
<dbReference type="InterPro" id="IPR036634">
    <property type="entry name" value="PRD_sf"/>
</dbReference>
<evidence type="ECO:0000313" key="16">
    <source>
        <dbReference type="Proteomes" id="UP000183629"/>
    </source>
</evidence>
<sequence length="674" mass="79385">MIDRNQKILQYLLVENIVEEQKLLQELNLTARQLHYAIEGINDTLVSLGYSQIVKKGGNFYYPSQTKNILYNHYFLSYQQLPRDARLRIILLLILSKDDYISLDHFVYVFSLSKNTIVNELKKCKRYLLNYQLILTYRRNTGYEIEGEEWSKRRVLNHIIYDLIQNYGNDFLIHLLSEMTSELNEIEHSLRQIERFLEIKYTDEDYYQLVPFLAIVLKRIRQGQVIQSVAMKDVAEIRATREYQSLLYSSSFEELPEKEYLYISLHLLGSKVSIHAPLTTEDLYDLSKALYDFLSEFERHAMLFFHDKDQLLEKLLNHFKPAYYRIKYHLTFENVMYEQITDKYRVLHDFVKQSIRPLENFFQTHISDKEIAYITIFIGGHLHEKGEQQFDDKTIKAVVVCPSGISFSKLMEQELTTLFPEFVFYPSISVREYQAFILPHQLVFSSVPIETEKPVYLVKALTMDDEKIRLRERVISQFFRIQERSIDIDKLMSVIKKHAHICSEIDLRQELTNYLLHDKPSNITSEHPLPDSITDVLTPDCIQFIAGQLSWEQLLTQLSKPLLIKKVIDPRYVKALIAEYRTKPEYIMLRGKLILPHLDPMIFKQQLGMSILVCRDGFLYQGQLLHLVVLLTTPDKMAHLPILLQLKQLANNESLLAELIRAESAEAFLDLLHH</sequence>
<keyword evidence="6" id="KW-0598">Phosphotransferase system</keyword>
<dbReference type="Pfam" id="PF05043">
    <property type="entry name" value="Mga"/>
    <property type="match status" value="1"/>
</dbReference>
<evidence type="ECO:0000256" key="3">
    <source>
        <dbReference type="ARBA" id="ARBA00022490"/>
    </source>
</evidence>
<evidence type="ECO:0000256" key="5">
    <source>
        <dbReference type="ARBA" id="ARBA00022679"/>
    </source>
</evidence>
<evidence type="ECO:0000256" key="9">
    <source>
        <dbReference type="ARBA" id="ARBA00037387"/>
    </source>
</evidence>
<keyword evidence="5" id="KW-0808">Transferase</keyword>
<dbReference type="GO" id="GO:0016301">
    <property type="term" value="F:kinase activity"/>
    <property type="evidence" value="ECO:0007669"/>
    <property type="project" value="UniProtKB-KW"/>
</dbReference>
<reference evidence="16" key="1">
    <citation type="submission" date="2016-10" db="EMBL/GenBank/DDBJ databases">
        <authorList>
            <person name="Varghese N."/>
            <person name="Submissions S."/>
        </authorList>
    </citation>
    <scope>NUCLEOTIDE SEQUENCE [LARGE SCALE GENOMIC DNA]</scope>
    <source>
        <strain evidence="16">LMG 15572</strain>
    </source>
</reference>
<dbReference type="InterPro" id="IPR007737">
    <property type="entry name" value="Mga_HTH"/>
</dbReference>
<dbReference type="AlphaFoldDB" id="A0A1I7F2E9"/>
<evidence type="ECO:0000259" key="14">
    <source>
        <dbReference type="PROSITE" id="PS51372"/>
    </source>
</evidence>
<dbReference type="GO" id="GO:0005737">
    <property type="term" value="C:cytoplasm"/>
    <property type="evidence" value="ECO:0007669"/>
    <property type="project" value="UniProtKB-SubCell"/>
</dbReference>
<comment type="subcellular location">
    <subcellularLocation>
        <location evidence="1">Cytoplasm</location>
    </subcellularLocation>
</comment>
<name>A0A1I7F2E9_9STRE</name>
<dbReference type="InterPro" id="IPR051351">
    <property type="entry name" value="Ascorbate-PTS_EIIA_comp"/>
</dbReference>
<dbReference type="EMBL" id="FPBN01000001">
    <property type="protein sequence ID" value="SFU30368.1"/>
    <property type="molecule type" value="Genomic_DNA"/>
</dbReference>
<dbReference type="SUPFAM" id="SSF55804">
    <property type="entry name" value="Phoshotransferase/anion transport protein"/>
    <property type="match status" value="1"/>
</dbReference>
<keyword evidence="4" id="KW-0597">Phosphoprotein</keyword>
<evidence type="ECO:0000313" key="15">
    <source>
        <dbReference type="EMBL" id="SFU30368.1"/>
    </source>
</evidence>
<evidence type="ECO:0000256" key="6">
    <source>
        <dbReference type="ARBA" id="ARBA00022683"/>
    </source>
</evidence>
<proteinExistence type="predicted"/>
<dbReference type="PANTHER" id="PTHR36203">
    <property type="entry name" value="ASCORBATE-SPECIFIC PTS SYSTEM EIIA COMPONENT"/>
    <property type="match status" value="1"/>
</dbReference>
<keyword evidence="8" id="KW-0010">Activator</keyword>
<evidence type="ECO:0000256" key="10">
    <source>
        <dbReference type="ARBA" id="ARBA00041175"/>
    </source>
</evidence>
<evidence type="ECO:0000259" key="13">
    <source>
        <dbReference type="PROSITE" id="PS51099"/>
    </source>
</evidence>
<dbReference type="Gene3D" id="3.40.930.10">
    <property type="entry name" value="Mannitol-specific EII, Chain A"/>
    <property type="match status" value="1"/>
</dbReference>
<comment type="function">
    <text evidence="9">The phosphoenolpyruvate-dependent sugar phosphotransferase system (sugar PTS), a major carbohydrate active transport system, catalyzes the phosphorylation of incoming sugar substrates concomitantly with their translocation across the cell membrane. The enzyme II UlaABC PTS system is involved in ascorbate transport.</text>
</comment>
<dbReference type="InterPro" id="IPR002178">
    <property type="entry name" value="PTS_EIIA_type-2_dom"/>
</dbReference>
<evidence type="ECO:0000256" key="11">
    <source>
        <dbReference type="ARBA" id="ARBA00042072"/>
    </source>
</evidence>
<dbReference type="InterPro" id="IPR013011">
    <property type="entry name" value="PTS_EIIB_2"/>
</dbReference>
<dbReference type="GO" id="GO:0008982">
    <property type="term" value="F:protein-N(PI)-phosphohistidine-sugar phosphotransferase activity"/>
    <property type="evidence" value="ECO:0007669"/>
    <property type="project" value="InterPro"/>
</dbReference>
<evidence type="ECO:0000256" key="7">
    <source>
        <dbReference type="ARBA" id="ARBA00022777"/>
    </source>
</evidence>
<accession>A0A1I7F2E9</accession>
<dbReference type="RefSeq" id="WP_074656423.1">
    <property type="nucleotide sequence ID" value="NZ_FOLZ01000001.1"/>
</dbReference>
<dbReference type="InterPro" id="IPR011608">
    <property type="entry name" value="PRD"/>
</dbReference>
<feature type="domain" description="PRD" evidence="14">
    <location>
        <begin position="177"/>
        <end position="277"/>
    </location>
</feature>
<keyword evidence="7" id="KW-0418">Kinase</keyword>
<dbReference type="PROSITE" id="PS51372">
    <property type="entry name" value="PRD_2"/>
    <property type="match status" value="2"/>
</dbReference>
<dbReference type="CDD" id="cd05568">
    <property type="entry name" value="PTS_IIB_bgl_like"/>
    <property type="match status" value="1"/>
</dbReference>
<organism evidence="15 16">
    <name type="scientific">Streptococcus gallolyticus</name>
    <dbReference type="NCBI Taxonomy" id="315405"/>
    <lineage>
        <taxon>Bacteria</taxon>
        <taxon>Bacillati</taxon>
        <taxon>Bacillota</taxon>
        <taxon>Bacilli</taxon>
        <taxon>Lactobacillales</taxon>
        <taxon>Streptococcaceae</taxon>
        <taxon>Streptococcus</taxon>
    </lineage>
</organism>
<keyword evidence="16" id="KW-1185">Reference proteome</keyword>
<dbReference type="GO" id="GO:0006355">
    <property type="term" value="P:regulation of DNA-templated transcription"/>
    <property type="evidence" value="ECO:0007669"/>
    <property type="project" value="InterPro"/>
</dbReference>
<dbReference type="PROSITE" id="PS51094">
    <property type="entry name" value="PTS_EIIA_TYPE_2"/>
    <property type="match status" value="1"/>
</dbReference>
<keyword evidence="3" id="KW-0963">Cytoplasm</keyword>
<dbReference type="Gene3D" id="1.10.1790.10">
    <property type="entry name" value="PRD domain"/>
    <property type="match status" value="1"/>
</dbReference>
<dbReference type="InterPro" id="IPR016152">
    <property type="entry name" value="PTrfase/Anion_transptr"/>
</dbReference>
<feature type="domain" description="PRD" evidence="14">
    <location>
        <begin position="281"/>
        <end position="388"/>
    </location>
</feature>
<evidence type="ECO:0000256" key="8">
    <source>
        <dbReference type="ARBA" id="ARBA00023159"/>
    </source>
</evidence>
<gene>
    <name evidence="15" type="ORF">SAMN05660328_101161</name>
</gene>
<feature type="domain" description="PTS EIIB type-2" evidence="13">
    <location>
        <begin position="395"/>
        <end position="482"/>
    </location>
</feature>
<dbReference type="GO" id="GO:0009401">
    <property type="term" value="P:phosphoenolpyruvate-dependent sugar phosphotransferase system"/>
    <property type="evidence" value="ECO:0007669"/>
    <property type="project" value="UniProtKB-KW"/>
</dbReference>
<dbReference type="SUPFAM" id="SSF63520">
    <property type="entry name" value="PTS-regulatory domain, PRD"/>
    <property type="match status" value="2"/>
</dbReference>
<dbReference type="Pfam" id="PF00874">
    <property type="entry name" value="PRD"/>
    <property type="match status" value="2"/>
</dbReference>
<feature type="domain" description="PTS EIIA type-2" evidence="12">
    <location>
        <begin position="535"/>
        <end position="674"/>
    </location>
</feature>
<protein>
    <recommendedName>
        <fullName evidence="10">Ascorbate-specific PTS system EIIA component</fullName>
    </recommendedName>
    <alternativeName>
        <fullName evidence="11">Ascorbate-specific phosphotransferase enzyme IIA component</fullName>
    </alternativeName>
</protein>
<dbReference type="Proteomes" id="UP000183629">
    <property type="component" value="Unassembled WGS sequence"/>
</dbReference>
<dbReference type="PROSITE" id="PS51099">
    <property type="entry name" value="PTS_EIIB_TYPE_2"/>
    <property type="match status" value="1"/>
</dbReference>
<evidence type="ECO:0000256" key="2">
    <source>
        <dbReference type="ARBA" id="ARBA00022448"/>
    </source>
</evidence>